<dbReference type="EMBL" id="PITK01000438">
    <property type="protein sequence ID" value="TBU13410.1"/>
    <property type="molecule type" value="Genomic_DNA"/>
</dbReference>
<dbReference type="AlphaFoldDB" id="A0A4Q9M021"/>
<organism evidence="1 2">
    <name type="scientific">Hamiltosporidium tvaerminnensis</name>
    <dbReference type="NCBI Taxonomy" id="1176355"/>
    <lineage>
        <taxon>Eukaryota</taxon>
        <taxon>Fungi</taxon>
        <taxon>Fungi incertae sedis</taxon>
        <taxon>Microsporidia</taxon>
        <taxon>Dubosqiidae</taxon>
        <taxon>Hamiltosporidium</taxon>
    </lineage>
</organism>
<dbReference type="VEuPathDB" id="MicrosporidiaDB:CWI38_0438p0010"/>
<keyword evidence="2" id="KW-1185">Reference proteome</keyword>
<comment type="caution">
    <text evidence="1">The sequence shown here is derived from an EMBL/GenBank/DDBJ whole genome shotgun (WGS) entry which is preliminary data.</text>
</comment>
<reference evidence="1 2" key="1">
    <citation type="submission" date="2017-12" db="EMBL/GenBank/DDBJ databases">
        <authorList>
            <person name="Pombert J.-F."/>
            <person name="Haag K.L."/>
            <person name="Ebert D."/>
        </authorList>
    </citation>
    <scope>NUCLEOTIDE SEQUENCE [LARGE SCALE GENOMIC DNA]</scope>
    <source>
        <strain evidence="1">IL-G-3</strain>
    </source>
</reference>
<sequence length="209" mass="24866">MIFTNRYKDLLEDTPLAIPFLKIFFDTNLGNIKTVFNVCSERTIESYKSRVYGSYLRDEMNKLFKDQLKKVNFSDSLYLTELDDIIPEVENIKTRDGKKQIEIIIGSINNRKFIKFLWSKVFVLLRVGFLFLLKEPLSFLVYDFERNLCILNAEIRTNDFYKNIESLYTGYKWVLPEYYDVKYSSTDQKLKGPFFRTNLDKKKTFSCTT</sequence>
<dbReference type="Proteomes" id="UP000292282">
    <property type="component" value="Unassembled WGS sequence"/>
</dbReference>
<protein>
    <submittedName>
        <fullName evidence="1">Uncharacterized protein</fullName>
    </submittedName>
</protein>
<evidence type="ECO:0000313" key="2">
    <source>
        <dbReference type="Proteomes" id="UP000292282"/>
    </source>
</evidence>
<name>A0A4Q9M021_9MICR</name>
<proteinExistence type="predicted"/>
<accession>A0A4Q9M021</accession>
<gene>
    <name evidence="1" type="ORF">CWI38_0438p0010</name>
</gene>
<evidence type="ECO:0000313" key="1">
    <source>
        <dbReference type="EMBL" id="TBU13410.1"/>
    </source>
</evidence>